<dbReference type="AlphaFoldDB" id="A0AAW2X5I8"/>
<proteinExistence type="predicted"/>
<evidence type="ECO:0000256" key="1">
    <source>
        <dbReference type="SAM" id="MobiDB-lite"/>
    </source>
</evidence>
<dbReference type="EMBL" id="JACGWN010000006">
    <property type="protein sequence ID" value="KAL0448007.1"/>
    <property type="molecule type" value="Genomic_DNA"/>
</dbReference>
<reference evidence="2" key="1">
    <citation type="submission" date="2020-06" db="EMBL/GenBank/DDBJ databases">
        <authorList>
            <person name="Li T."/>
            <person name="Hu X."/>
            <person name="Zhang T."/>
            <person name="Song X."/>
            <person name="Zhang H."/>
            <person name="Dai N."/>
            <person name="Sheng W."/>
            <person name="Hou X."/>
            <person name="Wei L."/>
        </authorList>
    </citation>
    <scope>NUCLEOTIDE SEQUENCE</scope>
    <source>
        <strain evidence="2">KEN1</strain>
        <tissue evidence="2">Leaf</tissue>
    </source>
</reference>
<evidence type="ECO:0000313" key="2">
    <source>
        <dbReference type="EMBL" id="KAL0448007.1"/>
    </source>
</evidence>
<protein>
    <submittedName>
        <fullName evidence="2">Uncharacterized protein</fullName>
    </submittedName>
</protein>
<feature type="region of interest" description="Disordered" evidence="1">
    <location>
        <begin position="75"/>
        <end position="108"/>
    </location>
</feature>
<gene>
    <name evidence="2" type="ORF">Slati_1928600</name>
</gene>
<feature type="compositionally biased region" description="Acidic residues" evidence="1">
    <location>
        <begin position="91"/>
        <end position="108"/>
    </location>
</feature>
<reference evidence="2" key="2">
    <citation type="journal article" date="2024" name="Plant">
        <title>Genomic evolution and insights into agronomic trait innovations of Sesamum species.</title>
        <authorList>
            <person name="Miao H."/>
            <person name="Wang L."/>
            <person name="Qu L."/>
            <person name="Liu H."/>
            <person name="Sun Y."/>
            <person name="Le M."/>
            <person name="Wang Q."/>
            <person name="Wei S."/>
            <person name="Zheng Y."/>
            <person name="Lin W."/>
            <person name="Duan Y."/>
            <person name="Cao H."/>
            <person name="Xiong S."/>
            <person name="Wang X."/>
            <person name="Wei L."/>
            <person name="Li C."/>
            <person name="Ma Q."/>
            <person name="Ju M."/>
            <person name="Zhao R."/>
            <person name="Li G."/>
            <person name="Mu C."/>
            <person name="Tian Q."/>
            <person name="Mei H."/>
            <person name="Zhang T."/>
            <person name="Gao T."/>
            <person name="Zhang H."/>
        </authorList>
    </citation>
    <scope>NUCLEOTIDE SEQUENCE</scope>
    <source>
        <strain evidence="2">KEN1</strain>
    </source>
</reference>
<sequence>MTYILADLGVLVPLLVDLFCDNKDTLHILANSIFHERRKHIELDCHLVLDAYKEGFIVPSYLGLASLDPNPTCGGAVEMDGHLQRQKQQLGDDEQPEEDEATDIVDTR</sequence>
<name>A0AAW2X5I8_9LAMI</name>
<comment type="caution">
    <text evidence="2">The sequence shown here is derived from an EMBL/GenBank/DDBJ whole genome shotgun (WGS) entry which is preliminary data.</text>
</comment>
<accession>A0AAW2X5I8</accession>
<organism evidence="2">
    <name type="scientific">Sesamum latifolium</name>
    <dbReference type="NCBI Taxonomy" id="2727402"/>
    <lineage>
        <taxon>Eukaryota</taxon>
        <taxon>Viridiplantae</taxon>
        <taxon>Streptophyta</taxon>
        <taxon>Embryophyta</taxon>
        <taxon>Tracheophyta</taxon>
        <taxon>Spermatophyta</taxon>
        <taxon>Magnoliopsida</taxon>
        <taxon>eudicotyledons</taxon>
        <taxon>Gunneridae</taxon>
        <taxon>Pentapetalae</taxon>
        <taxon>asterids</taxon>
        <taxon>lamiids</taxon>
        <taxon>Lamiales</taxon>
        <taxon>Pedaliaceae</taxon>
        <taxon>Sesamum</taxon>
    </lineage>
</organism>